<organism evidence="2 3">
    <name type="scientific">Paramecium sonneborni</name>
    <dbReference type="NCBI Taxonomy" id="65129"/>
    <lineage>
        <taxon>Eukaryota</taxon>
        <taxon>Sar</taxon>
        <taxon>Alveolata</taxon>
        <taxon>Ciliophora</taxon>
        <taxon>Intramacronucleata</taxon>
        <taxon>Oligohymenophorea</taxon>
        <taxon>Peniculida</taxon>
        <taxon>Parameciidae</taxon>
        <taxon>Paramecium</taxon>
    </lineage>
</organism>
<dbReference type="Proteomes" id="UP000692954">
    <property type="component" value="Unassembled WGS sequence"/>
</dbReference>
<comment type="caution">
    <text evidence="2">The sequence shown here is derived from an EMBL/GenBank/DDBJ whole genome shotgun (WGS) entry which is preliminary data.</text>
</comment>
<gene>
    <name evidence="2" type="ORF">PSON_ATCC_30995.1.T0050515</name>
</gene>
<accession>A0A8S1K792</accession>
<name>A0A8S1K792_9CILI</name>
<evidence type="ECO:0000313" key="2">
    <source>
        <dbReference type="EMBL" id="CAD8051320.1"/>
    </source>
</evidence>
<evidence type="ECO:0000313" key="3">
    <source>
        <dbReference type="Proteomes" id="UP000692954"/>
    </source>
</evidence>
<feature type="coiled-coil region" evidence="1">
    <location>
        <begin position="39"/>
        <end position="105"/>
    </location>
</feature>
<keyword evidence="3" id="KW-1185">Reference proteome</keyword>
<protein>
    <submittedName>
        <fullName evidence="2">Uncharacterized protein</fullName>
    </submittedName>
</protein>
<sequence>MSVYIHKAFISKNECIGDHNYFYHEGQNKQEQSKLNQKNQDENTQIDKLHHNIQKQQQMINQLESQNSNYNQIIIKQEQQIQQLLNQLKQQENYQETQLKELIDENQKLKIIIKENQIHSQNINFLEYQEVIVQTEEKNETIFLDKSQQIEIAVQNKQIQTDIIMNDTSKEAKKNTQPLKLDVKTIKIQPIYYYQS</sequence>
<proteinExistence type="predicted"/>
<reference evidence="2" key="1">
    <citation type="submission" date="2021-01" db="EMBL/GenBank/DDBJ databases">
        <authorList>
            <consortium name="Genoscope - CEA"/>
            <person name="William W."/>
        </authorList>
    </citation>
    <scope>NUCLEOTIDE SEQUENCE</scope>
</reference>
<evidence type="ECO:0000256" key="1">
    <source>
        <dbReference type="SAM" id="Coils"/>
    </source>
</evidence>
<dbReference type="AlphaFoldDB" id="A0A8S1K792"/>
<keyword evidence="1" id="KW-0175">Coiled coil</keyword>
<dbReference type="OrthoDB" id="307959at2759"/>
<dbReference type="EMBL" id="CAJJDN010000005">
    <property type="protein sequence ID" value="CAD8051320.1"/>
    <property type="molecule type" value="Genomic_DNA"/>
</dbReference>